<dbReference type="NCBIfam" id="NF047838">
    <property type="entry name" value="SCO4402_fam"/>
    <property type="match status" value="1"/>
</dbReference>
<evidence type="ECO:0000313" key="2">
    <source>
        <dbReference type="Proteomes" id="UP000588112"/>
    </source>
</evidence>
<dbReference type="AlphaFoldDB" id="A0A7W8Z6G9"/>
<keyword evidence="2" id="KW-1185">Reference proteome</keyword>
<sequence length="124" mass="13853">MTNVKYPEARAEVVLAIKSLADVDYQQRVWVERLYPQPGYYDDFTQNIHILYDDTAVLEDPISAVGIYLKSRDEADALISVARALENIFADLGTERPDADYLRSPLWGAVVEAAARASQVMSDG</sequence>
<comment type="caution">
    <text evidence="1">The sequence shown here is derived from an EMBL/GenBank/DDBJ whole genome shotgun (WGS) entry which is preliminary data.</text>
</comment>
<reference evidence="1 2" key="1">
    <citation type="submission" date="2020-08" db="EMBL/GenBank/DDBJ databases">
        <title>Sequencing the genomes of 1000 actinobacteria strains.</title>
        <authorList>
            <person name="Klenk H.-P."/>
        </authorList>
    </citation>
    <scope>NUCLEOTIDE SEQUENCE [LARGE SCALE GENOMIC DNA]</scope>
    <source>
        <strain evidence="1 2">DSM 45790</strain>
    </source>
</reference>
<protein>
    <submittedName>
        <fullName evidence="1">Uncharacterized protein</fullName>
    </submittedName>
</protein>
<gene>
    <name evidence="1" type="ORF">BJ981_004091</name>
</gene>
<accession>A0A7W8Z6G9</accession>
<dbReference type="EMBL" id="JACHBR010000001">
    <property type="protein sequence ID" value="MBB5628392.1"/>
    <property type="molecule type" value="Genomic_DNA"/>
</dbReference>
<dbReference type="InterPro" id="IPR057705">
    <property type="entry name" value="DUF7945"/>
</dbReference>
<dbReference type="Pfam" id="PF25656">
    <property type="entry name" value="DUF7945"/>
    <property type="match status" value="1"/>
</dbReference>
<dbReference type="Proteomes" id="UP000588112">
    <property type="component" value="Unassembled WGS sequence"/>
</dbReference>
<evidence type="ECO:0000313" key="1">
    <source>
        <dbReference type="EMBL" id="MBB5628392.1"/>
    </source>
</evidence>
<dbReference type="RefSeq" id="WP_184612911.1">
    <property type="nucleotide sequence ID" value="NZ_BOOS01000070.1"/>
</dbReference>
<organism evidence="1 2">
    <name type="scientific">Sphaerisporangium krabiense</name>
    <dbReference type="NCBI Taxonomy" id="763782"/>
    <lineage>
        <taxon>Bacteria</taxon>
        <taxon>Bacillati</taxon>
        <taxon>Actinomycetota</taxon>
        <taxon>Actinomycetes</taxon>
        <taxon>Streptosporangiales</taxon>
        <taxon>Streptosporangiaceae</taxon>
        <taxon>Sphaerisporangium</taxon>
    </lineage>
</organism>
<proteinExistence type="predicted"/>
<name>A0A7W8Z6G9_9ACTN</name>